<accession>B4SAF5</accession>
<evidence type="ECO:0000313" key="2">
    <source>
        <dbReference type="Proteomes" id="UP000002724"/>
    </source>
</evidence>
<reference evidence="1 2" key="1">
    <citation type="submission" date="2008-06" db="EMBL/GenBank/DDBJ databases">
        <title>Complete sequence of Pelodictyon phaeoclathratiforme BU-1.</title>
        <authorList>
            <consortium name="US DOE Joint Genome Institute"/>
            <person name="Lucas S."/>
            <person name="Copeland A."/>
            <person name="Lapidus A."/>
            <person name="Glavina del Rio T."/>
            <person name="Dalin E."/>
            <person name="Tice H."/>
            <person name="Bruce D."/>
            <person name="Goodwin L."/>
            <person name="Pitluck S."/>
            <person name="Schmutz J."/>
            <person name="Larimer F."/>
            <person name="Land M."/>
            <person name="Hauser L."/>
            <person name="Kyrpides N."/>
            <person name="Mikhailova N."/>
            <person name="Liu Z."/>
            <person name="Li T."/>
            <person name="Zhao F."/>
            <person name="Overmann J."/>
            <person name="Bryant D.A."/>
            <person name="Richardson P."/>
        </authorList>
    </citation>
    <scope>NUCLEOTIDE SEQUENCE [LARGE SCALE GENOMIC DNA]</scope>
    <source>
        <strain evidence="2">DSM 5477 / BU-1</strain>
    </source>
</reference>
<sequence length="351" mass="39424">MNSNYTEKSLVLVIGAGASKEVNLPVGSELKKQIAKVLDIQFEHYQKKSGDDIISDSFRILATDGNINPYLGAAFRIRDAMPQAISIDNFIDSHQSDEKISICGKLAIARCILTAESKSLLKIDRSNIYNKPNFSVLELTWFNAFFQLLTENCQQDDLPERLSKVAIISFNYDRCIEHFLFWSVRNYYGMTAKEASEVLTHLEIHHPYGMVGKLPWQQGAHEGFEFGDTPTPKKLLSLAGELRTFTEGIDPTKSDISAIQAALSTAQRIAFLGFAFHRQNIELLLPGQNMGGKERNCRVYATAYGISSPDIRLIKQDIISLAGISDEHIYVEIGLKCSELFSEFWRSLSLQ</sequence>
<dbReference type="Proteomes" id="UP000002724">
    <property type="component" value="Chromosome"/>
</dbReference>
<dbReference type="AlphaFoldDB" id="B4SAF5"/>
<dbReference type="eggNOG" id="ENOG502ZXTE">
    <property type="taxonomic scope" value="Bacteria"/>
</dbReference>
<gene>
    <name evidence="1" type="ordered locus">Ppha_1600</name>
</gene>
<protein>
    <recommendedName>
        <fullName evidence="3">SIR2-like domain-containing protein</fullName>
    </recommendedName>
</protein>
<evidence type="ECO:0000313" key="1">
    <source>
        <dbReference type="EMBL" id="ACF43841.1"/>
    </source>
</evidence>
<proteinExistence type="predicted"/>
<name>B4SAF5_PELPB</name>
<dbReference type="OrthoDB" id="7060209at2"/>
<organism evidence="1 2">
    <name type="scientific">Pelodictyon phaeoclathratiforme (strain DSM 5477 / BU-1)</name>
    <dbReference type="NCBI Taxonomy" id="324925"/>
    <lineage>
        <taxon>Bacteria</taxon>
        <taxon>Pseudomonadati</taxon>
        <taxon>Chlorobiota</taxon>
        <taxon>Chlorobiia</taxon>
        <taxon>Chlorobiales</taxon>
        <taxon>Chlorobiaceae</taxon>
        <taxon>Chlorobium/Pelodictyon group</taxon>
        <taxon>Pelodictyon</taxon>
    </lineage>
</organism>
<dbReference type="RefSeq" id="WP_012508328.1">
    <property type="nucleotide sequence ID" value="NC_011060.1"/>
</dbReference>
<keyword evidence="2" id="KW-1185">Reference proteome</keyword>
<dbReference type="KEGG" id="pph:Ppha_1600"/>
<evidence type="ECO:0008006" key="3">
    <source>
        <dbReference type="Google" id="ProtNLM"/>
    </source>
</evidence>
<dbReference type="EMBL" id="CP001110">
    <property type="protein sequence ID" value="ACF43841.1"/>
    <property type="molecule type" value="Genomic_DNA"/>
</dbReference>
<dbReference type="HOGENOM" id="CLU_066587_0_0_10"/>